<keyword evidence="9" id="KW-1185">Reference proteome</keyword>
<dbReference type="InterPro" id="IPR020823">
    <property type="entry name" value="Cell_div_FtsA"/>
</dbReference>
<dbReference type="FunFam" id="3.30.1490.110:FF:000001">
    <property type="entry name" value="Cell division protein FtsA"/>
    <property type="match status" value="1"/>
</dbReference>
<dbReference type="CDD" id="cd24048">
    <property type="entry name" value="ASKHA_NBD_FtsA"/>
    <property type="match status" value="1"/>
</dbReference>
<protein>
    <recommendedName>
        <fullName evidence="5 6">Cell division protein FtsA</fullName>
    </recommendedName>
</protein>
<dbReference type="InterPro" id="IPR043129">
    <property type="entry name" value="ATPase_NBD"/>
</dbReference>
<accession>A0A345ZBM5</accession>
<dbReference type="RefSeq" id="WP_115585707.1">
    <property type="nucleotide sequence ID" value="NZ_CP025544.1"/>
</dbReference>
<dbReference type="Gene3D" id="3.30.1490.110">
    <property type="match status" value="1"/>
</dbReference>
<evidence type="ECO:0000313" key="9">
    <source>
        <dbReference type="Proteomes" id="UP000254834"/>
    </source>
</evidence>
<keyword evidence="2 5" id="KW-0132">Cell division</keyword>
<evidence type="ECO:0000313" key="8">
    <source>
        <dbReference type="EMBL" id="AXK60692.1"/>
    </source>
</evidence>
<name>A0A345ZBM5_9BACT</name>
<comment type="function">
    <text evidence="5 6">Cell division protein that is involved in the assembly of the Z ring. May serve as a membrane anchor for the Z ring.</text>
</comment>
<dbReference type="PIRSF" id="PIRSF003101">
    <property type="entry name" value="FtsA"/>
    <property type="match status" value="1"/>
</dbReference>
<dbReference type="InterPro" id="IPR050696">
    <property type="entry name" value="FtsA/MreB"/>
</dbReference>
<dbReference type="Pfam" id="PF14450">
    <property type="entry name" value="FtsA"/>
    <property type="match status" value="2"/>
</dbReference>
<keyword evidence="1 5" id="KW-1003">Cell membrane</keyword>
<feature type="domain" description="SHS2" evidence="7">
    <location>
        <begin position="9"/>
        <end position="195"/>
    </location>
</feature>
<comment type="subcellular location">
    <subcellularLocation>
        <location evidence="5">Cell membrane</location>
        <topology evidence="5">Peripheral membrane protein</topology>
        <orientation evidence="5">Cytoplasmic side</orientation>
    </subcellularLocation>
    <text evidence="5">Localizes to the Z ring in an FtsZ-dependent manner. Targeted to the membrane through a conserved C-terminal amphipathic helix.</text>
</comment>
<comment type="similarity">
    <text evidence="5 6">Belongs to the FtsA/MreB family.</text>
</comment>
<dbReference type="EMBL" id="CP025544">
    <property type="protein sequence ID" value="AXK60692.1"/>
    <property type="molecule type" value="Genomic_DNA"/>
</dbReference>
<dbReference type="PANTHER" id="PTHR32432:SF4">
    <property type="entry name" value="CELL DIVISION PROTEIN FTSA"/>
    <property type="match status" value="1"/>
</dbReference>
<evidence type="ECO:0000256" key="3">
    <source>
        <dbReference type="ARBA" id="ARBA00023136"/>
    </source>
</evidence>
<evidence type="ECO:0000256" key="4">
    <source>
        <dbReference type="ARBA" id="ARBA00023306"/>
    </source>
</evidence>
<dbReference type="OrthoDB" id="9768127at2"/>
<evidence type="ECO:0000259" key="7">
    <source>
        <dbReference type="SMART" id="SM00842"/>
    </source>
</evidence>
<dbReference type="AlphaFoldDB" id="A0A345ZBM5"/>
<dbReference type="Proteomes" id="UP000254834">
    <property type="component" value="Chromosome"/>
</dbReference>
<evidence type="ECO:0000256" key="6">
    <source>
        <dbReference type="PIRNR" id="PIRNR003101"/>
    </source>
</evidence>
<evidence type="ECO:0000256" key="1">
    <source>
        <dbReference type="ARBA" id="ARBA00022475"/>
    </source>
</evidence>
<dbReference type="NCBIfam" id="TIGR01174">
    <property type="entry name" value="ftsA"/>
    <property type="match status" value="1"/>
</dbReference>
<keyword evidence="3 5" id="KW-0472">Membrane</keyword>
<dbReference type="HAMAP" id="MF_02033">
    <property type="entry name" value="FtsA"/>
    <property type="match status" value="1"/>
</dbReference>
<dbReference type="InterPro" id="IPR003494">
    <property type="entry name" value="SHS2_FtsA"/>
</dbReference>
<dbReference type="GO" id="GO:0032153">
    <property type="term" value="C:cell division site"/>
    <property type="evidence" value="ECO:0007669"/>
    <property type="project" value="UniProtKB-UniRule"/>
</dbReference>
<dbReference type="SUPFAM" id="SSF53067">
    <property type="entry name" value="Actin-like ATPase domain"/>
    <property type="match status" value="2"/>
</dbReference>
<gene>
    <name evidence="5 8" type="primary">ftsA</name>
    <name evidence="8" type="ORF">C0J27_02970</name>
</gene>
<reference evidence="8 9" key="1">
    <citation type="submission" date="2017-12" db="EMBL/GenBank/DDBJ databases">
        <title>Chromulinavorax destructans is a abundant pathogen of dominant heterotrophic picoflagllates.</title>
        <authorList>
            <person name="Deeg C.M."/>
            <person name="Zimmer M."/>
            <person name="Suttle C.A."/>
        </authorList>
    </citation>
    <scope>NUCLEOTIDE SEQUENCE [LARGE SCALE GENOMIC DNA]</scope>
    <source>
        <strain evidence="8 9">SeV1</strain>
    </source>
</reference>
<comment type="subunit">
    <text evidence="5">Self-interacts. Interacts with FtsZ.</text>
</comment>
<proteinExistence type="inferred from homology"/>
<dbReference type="PANTHER" id="PTHR32432">
    <property type="entry name" value="CELL DIVISION PROTEIN FTSA-RELATED"/>
    <property type="match status" value="1"/>
</dbReference>
<evidence type="ECO:0000256" key="5">
    <source>
        <dbReference type="HAMAP-Rule" id="MF_02033"/>
    </source>
</evidence>
<sequence length="410" mass="44242">MGKVFSNIITAIDIGTTKICVLIARKLSHDKVEILGVGRAPSYGLNKGVVVDIAKTVSSIKQAVDEAQLMAECEIESAYIGISGSHIQSFNSSGAVPIKRSSVTQEDIDTVLAAAKAVQIEKGQKVLHVLPQYFMVDGQDKIENPIGLHGVRLEVVVHLVTGSVASIQNLVKCCEMVGIKVQDIVLEQLASADGVLSIDERKLGVGVLDIGGGTSDFAVYQNGTIRFTKVIPIAGNHFTNDVAVGLRANIGDAERIKHQAGYVGFDSTKTQGEVQVVMAQGGQTELATKEHIGFILQARAQELFFMVNHEIQSSDLQHFMTTGLVITGGGSLLQGIDELAQDILSMPVRIGVPKKDQIIPDSLQNPMYATGYGLLMFALRTSKHTTMNSMQGPLLHKIFIRMKSWVSDFF</sequence>
<evidence type="ECO:0000256" key="2">
    <source>
        <dbReference type="ARBA" id="ARBA00022618"/>
    </source>
</evidence>
<dbReference type="Gene3D" id="3.30.420.40">
    <property type="match status" value="2"/>
</dbReference>
<dbReference type="GO" id="GO:0009898">
    <property type="term" value="C:cytoplasmic side of plasma membrane"/>
    <property type="evidence" value="ECO:0007669"/>
    <property type="project" value="UniProtKB-UniRule"/>
</dbReference>
<organism evidence="8 9">
    <name type="scientific">Candidatus Chromulinivorax destructor</name>
    <dbReference type="NCBI Taxonomy" id="2066483"/>
    <lineage>
        <taxon>Bacteria</taxon>
        <taxon>Candidatus Babelota</taxon>
        <taxon>Candidatus Babeliae</taxon>
        <taxon>Candidatus Babeliales</taxon>
        <taxon>Candidatus Chromulinivoraceae</taxon>
        <taxon>Candidatus Chromulinivorax</taxon>
    </lineage>
</organism>
<dbReference type="SMART" id="SM00842">
    <property type="entry name" value="FtsA"/>
    <property type="match status" value="1"/>
</dbReference>
<dbReference type="GO" id="GO:0043093">
    <property type="term" value="P:FtsZ-dependent cytokinesis"/>
    <property type="evidence" value="ECO:0007669"/>
    <property type="project" value="UniProtKB-UniRule"/>
</dbReference>
<dbReference type="Pfam" id="PF02491">
    <property type="entry name" value="SHS2_FTSA"/>
    <property type="match status" value="1"/>
</dbReference>
<dbReference type="KEGG" id="cdes:C0J27_02970"/>
<keyword evidence="4 5" id="KW-0131">Cell cycle</keyword>